<keyword evidence="2" id="KW-0186">Copper</keyword>
<evidence type="ECO:0000313" key="4">
    <source>
        <dbReference type="Proteomes" id="UP000251047"/>
    </source>
</evidence>
<dbReference type="AlphaFoldDB" id="A0A364VDR3"/>
<dbReference type="RefSeq" id="WP_112768769.1">
    <property type="nucleotide sequence ID" value="NZ_CP063191.1"/>
</dbReference>
<dbReference type="Pfam" id="PF02583">
    <property type="entry name" value="Trns_repr_metal"/>
    <property type="match status" value="1"/>
</dbReference>
<dbReference type="GO" id="GO:0045892">
    <property type="term" value="P:negative regulation of DNA-templated transcription"/>
    <property type="evidence" value="ECO:0007669"/>
    <property type="project" value="UniProtKB-ARBA"/>
</dbReference>
<comment type="similarity">
    <text evidence="1">Belongs to the CsoR family.</text>
</comment>
<dbReference type="Gene3D" id="1.20.58.1000">
    <property type="entry name" value="Metal-sensitive repressor, helix protomer"/>
    <property type="match status" value="1"/>
</dbReference>
<reference evidence="3 4" key="1">
    <citation type="journal article" date="2018" name="Syst. Appl. Microbiol.">
        <title>Corynebacterium heidelbergense sp. nov., isolated from the preen glands of Egyptian geese (Alopochen aegyptiacus).</title>
        <authorList>
            <person name="Braun M.S."/>
            <person name="Wang E."/>
            <person name="Zimmermann S."/>
            <person name="Wink M."/>
        </authorList>
    </citation>
    <scope>NUCLEOTIDE SEQUENCE [LARGE SCALE GENOMIC DNA]</scope>
    <source>
        <strain evidence="3 4">DSM 104638</strain>
    </source>
</reference>
<name>A0A364VDR3_9CORY</name>
<dbReference type="InterPro" id="IPR038390">
    <property type="entry name" value="Metal_Tscrpt_repr_sf"/>
</dbReference>
<evidence type="ECO:0000313" key="3">
    <source>
        <dbReference type="EMBL" id="RAV34761.1"/>
    </source>
</evidence>
<comment type="caution">
    <text evidence="3">The sequence shown here is derived from an EMBL/GenBank/DDBJ whole genome shotgun (WGS) entry which is preliminary data.</text>
</comment>
<dbReference type="OrthoDB" id="9809524at2"/>
<dbReference type="CDD" id="cd10148">
    <property type="entry name" value="CsoR-like_DUF156"/>
    <property type="match status" value="1"/>
</dbReference>
<accession>A0A364VDR3</accession>
<proteinExistence type="inferred from homology"/>
<dbReference type="InterPro" id="IPR003735">
    <property type="entry name" value="Metal_Tscrpt_repr"/>
</dbReference>
<organism evidence="3 4">
    <name type="scientific">Corynebacterium heidelbergense</name>
    <dbReference type="NCBI Taxonomy" id="2055947"/>
    <lineage>
        <taxon>Bacteria</taxon>
        <taxon>Bacillati</taxon>
        <taxon>Actinomycetota</taxon>
        <taxon>Actinomycetes</taxon>
        <taxon>Mycobacteriales</taxon>
        <taxon>Corynebacteriaceae</taxon>
        <taxon>Corynebacterium</taxon>
    </lineage>
</organism>
<dbReference type="Proteomes" id="UP000251047">
    <property type="component" value="Unassembled WGS sequence"/>
</dbReference>
<evidence type="ECO:0000256" key="1">
    <source>
        <dbReference type="ARBA" id="ARBA00005428"/>
    </source>
</evidence>
<sequence length="84" mass="9203">MELSADSVRPAVNRLKRSKGQIEAVVRMLEEGQDCCKILQQLTAASKALDRAAFSILATGMAQCLGEDDQSEREALEKLFLAFS</sequence>
<dbReference type="PANTHER" id="PTHR33677:SF5">
    <property type="entry name" value="TRANSCRIPTIONAL REPRESSOR FRMR"/>
    <property type="match status" value="1"/>
</dbReference>
<dbReference type="GO" id="GO:0046872">
    <property type="term" value="F:metal ion binding"/>
    <property type="evidence" value="ECO:0007669"/>
    <property type="project" value="InterPro"/>
</dbReference>
<dbReference type="GO" id="GO:0003677">
    <property type="term" value="F:DNA binding"/>
    <property type="evidence" value="ECO:0007669"/>
    <property type="project" value="InterPro"/>
</dbReference>
<gene>
    <name evidence="3" type="ORF">CWC39_01560</name>
</gene>
<dbReference type="EMBL" id="PHQP01000006">
    <property type="protein sequence ID" value="RAV34761.1"/>
    <property type="molecule type" value="Genomic_DNA"/>
</dbReference>
<protein>
    <submittedName>
        <fullName evidence="3">Cytoplasmic protein</fullName>
    </submittedName>
</protein>
<dbReference type="PANTHER" id="PTHR33677">
    <property type="entry name" value="TRANSCRIPTIONAL REPRESSOR FRMR-RELATED"/>
    <property type="match status" value="1"/>
</dbReference>
<evidence type="ECO:0000256" key="2">
    <source>
        <dbReference type="ARBA" id="ARBA00023008"/>
    </source>
</evidence>